<dbReference type="Pfam" id="PF01436">
    <property type="entry name" value="NHL"/>
    <property type="match status" value="1"/>
</dbReference>
<dbReference type="InterPro" id="IPR001258">
    <property type="entry name" value="NHL_repeat"/>
</dbReference>
<gene>
    <name evidence="6" type="ORF">BYL167_LOCUS14314</name>
    <name evidence="2" type="ORF">CJN711_LOCUS13436</name>
    <name evidence="3" type="ORF">KQP761_LOCUS36168</name>
    <name evidence="4" type="ORF">MBJ925_LOCUS7094</name>
    <name evidence="5" type="ORF">SMN809_LOCUS6156</name>
</gene>
<dbReference type="Gene3D" id="2.40.10.500">
    <property type="match status" value="1"/>
</dbReference>
<dbReference type="Gene3D" id="2.120.10.30">
    <property type="entry name" value="TolB, C-terminal domain"/>
    <property type="match status" value="1"/>
</dbReference>
<name>A0A814YJE1_9BILA</name>
<dbReference type="Proteomes" id="UP000663834">
    <property type="component" value="Unassembled WGS sequence"/>
</dbReference>
<organism evidence="2 7">
    <name type="scientific">Rotaria magnacalcarata</name>
    <dbReference type="NCBI Taxonomy" id="392030"/>
    <lineage>
        <taxon>Eukaryota</taxon>
        <taxon>Metazoa</taxon>
        <taxon>Spiralia</taxon>
        <taxon>Gnathifera</taxon>
        <taxon>Rotifera</taxon>
        <taxon>Eurotatoria</taxon>
        <taxon>Bdelloidea</taxon>
        <taxon>Philodinida</taxon>
        <taxon>Philodinidae</taxon>
        <taxon>Rotaria</taxon>
    </lineage>
</organism>
<comment type="caution">
    <text evidence="2">The sequence shown here is derived from an EMBL/GenBank/DDBJ whole genome shotgun (WGS) entry which is preliminary data.</text>
</comment>
<dbReference type="EMBL" id="CAJNRE010002437">
    <property type="protein sequence ID" value="CAF1977242.1"/>
    <property type="molecule type" value="Genomic_DNA"/>
</dbReference>
<dbReference type="SUPFAM" id="SSF101898">
    <property type="entry name" value="NHL repeat"/>
    <property type="match status" value="1"/>
</dbReference>
<dbReference type="InterPro" id="IPR050952">
    <property type="entry name" value="TRIM-NHL_E3_ligases"/>
</dbReference>
<dbReference type="EMBL" id="CAJOBH010005080">
    <property type="protein sequence ID" value="CAF4012601.1"/>
    <property type="molecule type" value="Genomic_DNA"/>
</dbReference>
<keyword evidence="1" id="KW-0677">Repeat</keyword>
<dbReference type="EMBL" id="CAJNOW010020437">
    <property type="protein sequence ID" value="CAF1679349.1"/>
    <property type="molecule type" value="Genomic_DNA"/>
</dbReference>
<dbReference type="PANTHER" id="PTHR24104">
    <property type="entry name" value="E3 UBIQUITIN-PROTEIN LIGASE NHLRC1-RELATED"/>
    <property type="match status" value="1"/>
</dbReference>
<accession>A0A814YJE1</accession>
<evidence type="ECO:0000256" key="1">
    <source>
        <dbReference type="ARBA" id="ARBA00022737"/>
    </source>
</evidence>
<dbReference type="InterPro" id="IPR011042">
    <property type="entry name" value="6-blade_b-propeller_TolB-like"/>
</dbReference>
<evidence type="ECO:0000313" key="7">
    <source>
        <dbReference type="Proteomes" id="UP000663855"/>
    </source>
</evidence>
<dbReference type="CDD" id="cd05819">
    <property type="entry name" value="NHL"/>
    <property type="match status" value="1"/>
</dbReference>
<evidence type="ECO:0008006" key="8">
    <source>
        <dbReference type="Google" id="ProtNLM"/>
    </source>
</evidence>
<reference evidence="2" key="1">
    <citation type="submission" date="2021-02" db="EMBL/GenBank/DDBJ databases">
        <authorList>
            <person name="Nowell W R."/>
        </authorList>
    </citation>
    <scope>NUCLEOTIDE SEQUENCE</scope>
</reference>
<dbReference type="PANTHER" id="PTHR24104:SF25">
    <property type="entry name" value="PROTEIN LIN-41"/>
    <property type="match status" value="1"/>
</dbReference>
<dbReference type="Proteomes" id="UP000676336">
    <property type="component" value="Unassembled WGS sequence"/>
</dbReference>
<dbReference type="OrthoDB" id="27136at2759"/>
<dbReference type="Proteomes" id="UP000663824">
    <property type="component" value="Unassembled WGS sequence"/>
</dbReference>
<evidence type="ECO:0000313" key="5">
    <source>
        <dbReference type="EMBL" id="CAF3891655.1"/>
    </source>
</evidence>
<dbReference type="EMBL" id="CAJOBI010001632">
    <property type="protein sequence ID" value="CAF3891655.1"/>
    <property type="molecule type" value="Genomic_DNA"/>
</dbReference>
<dbReference type="AlphaFoldDB" id="A0A814YJE1"/>
<evidence type="ECO:0000313" key="2">
    <source>
        <dbReference type="EMBL" id="CAF1229732.1"/>
    </source>
</evidence>
<evidence type="ECO:0000313" key="3">
    <source>
        <dbReference type="EMBL" id="CAF1679349.1"/>
    </source>
</evidence>
<evidence type="ECO:0000313" key="6">
    <source>
        <dbReference type="EMBL" id="CAF4012601.1"/>
    </source>
</evidence>
<dbReference type="EMBL" id="CAJNOV010005910">
    <property type="protein sequence ID" value="CAF1229732.1"/>
    <property type="molecule type" value="Genomic_DNA"/>
</dbReference>
<dbReference type="Proteomes" id="UP000681967">
    <property type="component" value="Unassembled WGS sequence"/>
</dbReference>
<dbReference type="Proteomes" id="UP000663855">
    <property type="component" value="Unassembled WGS sequence"/>
</dbReference>
<protein>
    <recommendedName>
        <fullName evidence="8">6-bladed beta-propeller</fullName>
    </recommendedName>
</protein>
<sequence>MISAPFCSAHINANSIWKTNGITVAGGNGQGGGMNQLYHPHGLFIDNDQTLYIAEWDNHRIVEWKSGAAWGRIIAGGNGQLKHSGDLIVDKVRDSVFICDYVHKRIVRWSLRNANSGETIISGLASFGVTMDQQGFLYVSDSERHEVRRWQVGETQGIVVAGGNGAGNRLDQLNSPRKIFVDRDHSVYVADVFNDRVMRWVKGAKEGIVVAGGRGKGSLLSQLNSPEGIIVDQLGTLYVADRFNHRIMRWPKGATEGQILVGENGAGSLSNQLTQPIGLSFDRHGNLYVTDLLNNRVQMFEIQGTAWS</sequence>
<evidence type="ECO:0000313" key="4">
    <source>
        <dbReference type="EMBL" id="CAF1977242.1"/>
    </source>
</evidence>
<dbReference type="GO" id="GO:0008270">
    <property type="term" value="F:zinc ion binding"/>
    <property type="evidence" value="ECO:0007669"/>
    <property type="project" value="UniProtKB-KW"/>
</dbReference>
<proteinExistence type="predicted"/>